<feature type="domain" description="Trichome birefringence-like C-terminal" evidence="8">
    <location>
        <begin position="345"/>
        <end position="481"/>
    </location>
</feature>
<keyword evidence="5" id="KW-1133">Transmembrane helix</keyword>
<keyword evidence="4" id="KW-0735">Signal-anchor</keyword>
<keyword evidence="6" id="KW-0472">Membrane</keyword>
<dbReference type="InterPro" id="IPR029962">
    <property type="entry name" value="TBL"/>
</dbReference>
<dbReference type="EMBL" id="JASCZI010031759">
    <property type="protein sequence ID" value="MED6127379.1"/>
    <property type="molecule type" value="Genomic_DNA"/>
</dbReference>
<reference evidence="10 11" key="1">
    <citation type="journal article" date="2023" name="Plants (Basel)">
        <title>Bridging the Gap: Combining Genomics and Transcriptomics Approaches to Understand Stylosanthes scabra, an Orphan Legume from the Brazilian Caatinga.</title>
        <authorList>
            <person name="Ferreira-Neto J.R.C."/>
            <person name="da Silva M.D."/>
            <person name="Binneck E."/>
            <person name="de Melo N.F."/>
            <person name="da Silva R.H."/>
            <person name="de Melo A.L.T.M."/>
            <person name="Pandolfi V."/>
            <person name="Bustamante F.O."/>
            <person name="Brasileiro-Vidal A.C."/>
            <person name="Benko-Iseppon A.M."/>
        </authorList>
    </citation>
    <scope>NUCLEOTIDE SEQUENCE [LARGE SCALE GENOMIC DNA]</scope>
    <source>
        <tissue evidence="10">Leaves</tissue>
    </source>
</reference>
<feature type="region of interest" description="Disordered" evidence="7">
    <location>
        <begin position="62"/>
        <end position="194"/>
    </location>
</feature>
<dbReference type="InterPro" id="IPR025846">
    <property type="entry name" value="TBL_N"/>
</dbReference>
<evidence type="ECO:0008006" key="12">
    <source>
        <dbReference type="Google" id="ProtNLM"/>
    </source>
</evidence>
<evidence type="ECO:0000256" key="6">
    <source>
        <dbReference type="ARBA" id="ARBA00023136"/>
    </source>
</evidence>
<proteinExistence type="inferred from homology"/>
<dbReference type="InterPro" id="IPR026057">
    <property type="entry name" value="TBL_C"/>
</dbReference>
<feature type="compositionally biased region" description="Basic and acidic residues" evidence="7">
    <location>
        <begin position="62"/>
        <end position="77"/>
    </location>
</feature>
<organism evidence="10 11">
    <name type="scientific">Stylosanthes scabra</name>
    <dbReference type="NCBI Taxonomy" id="79078"/>
    <lineage>
        <taxon>Eukaryota</taxon>
        <taxon>Viridiplantae</taxon>
        <taxon>Streptophyta</taxon>
        <taxon>Embryophyta</taxon>
        <taxon>Tracheophyta</taxon>
        <taxon>Spermatophyta</taxon>
        <taxon>Magnoliopsida</taxon>
        <taxon>eudicotyledons</taxon>
        <taxon>Gunneridae</taxon>
        <taxon>Pentapetalae</taxon>
        <taxon>rosids</taxon>
        <taxon>fabids</taxon>
        <taxon>Fabales</taxon>
        <taxon>Fabaceae</taxon>
        <taxon>Papilionoideae</taxon>
        <taxon>50 kb inversion clade</taxon>
        <taxon>dalbergioids sensu lato</taxon>
        <taxon>Dalbergieae</taxon>
        <taxon>Pterocarpus clade</taxon>
        <taxon>Stylosanthes</taxon>
    </lineage>
</organism>
<dbReference type="PANTHER" id="PTHR32285">
    <property type="entry name" value="PROTEIN TRICHOME BIREFRINGENCE-LIKE 9-RELATED"/>
    <property type="match status" value="1"/>
</dbReference>
<evidence type="ECO:0000259" key="8">
    <source>
        <dbReference type="Pfam" id="PF13839"/>
    </source>
</evidence>
<protein>
    <recommendedName>
        <fullName evidence="12">Trichome birefringence-like N-terminal domain-containing protein</fullName>
    </recommendedName>
</protein>
<accession>A0ABU6RTY2</accession>
<feature type="domain" description="Trichome birefringence-like N-terminal" evidence="9">
    <location>
        <begin position="288"/>
        <end position="342"/>
    </location>
</feature>
<keyword evidence="3" id="KW-0812">Transmembrane</keyword>
<feature type="compositionally biased region" description="Polar residues" evidence="7">
    <location>
        <begin position="106"/>
        <end position="124"/>
    </location>
</feature>
<evidence type="ECO:0000313" key="10">
    <source>
        <dbReference type="EMBL" id="MED6127379.1"/>
    </source>
</evidence>
<dbReference type="Pfam" id="PF13839">
    <property type="entry name" value="PC-Esterase"/>
    <property type="match status" value="1"/>
</dbReference>
<gene>
    <name evidence="10" type="ORF">PIB30_087609</name>
</gene>
<comment type="subcellular location">
    <subcellularLocation>
        <location evidence="1">Membrane</location>
        <topology evidence="1">Single-pass membrane protein</topology>
    </subcellularLocation>
</comment>
<evidence type="ECO:0000313" key="11">
    <source>
        <dbReference type="Proteomes" id="UP001341840"/>
    </source>
</evidence>
<evidence type="ECO:0000256" key="5">
    <source>
        <dbReference type="ARBA" id="ARBA00022989"/>
    </source>
</evidence>
<dbReference type="Proteomes" id="UP001341840">
    <property type="component" value="Unassembled WGS sequence"/>
</dbReference>
<dbReference type="PANTHER" id="PTHR32285:SF200">
    <property type="entry name" value="PMR5_CAS1P GDSL_SGNH-LIKE ACYL-ESTERASE FAMILY PROTEIN"/>
    <property type="match status" value="1"/>
</dbReference>
<evidence type="ECO:0000256" key="7">
    <source>
        <dbReference type="SAM" id="MobiDB-lite"/>
    </source>
</evidence>
<evidence type="ECO:0000259" key="9">
    <source>
        <dbReference type="Pfam" id="PF14416"/>
    </source>
</evidence>
<comment type="similarity">
    <text evidence="2">Belongs to the PC-esterase family. TBL subfamily.</text>
</comment>
<comment type="caution">
    <text evidence="10">The sequence shown here is derived from an EMBL/GenBank/DDBJ whole genome shotgun (WGS) entry which is preliminary data.</text>
</comment>
<keyword evidence="11" id="KW-1185">Reference proteome</keyword>
<feature type="compositionally biased region" description="Low complexity" evidence="7">
    <location>
        <begin position="80"/>
        <end position="96"/>
    </location>
</feature>
<dbReference type="Pfam" id="PF14416">
    <property type="entry name" value="PMR5N"/>
    <property type="match status" value="1"/>
</dbReference>
<evidence type="ECO:0000256" key="3">
    <source>
        <dbReference type="ARBA" id="ARBA00022692"/>
    </source>
</evidence>
<sequence length="486" mass="55334">MRSGVIYYEFEKREKFEDYDMKVDAELGTFKIRRYHFDDESFVHPLHSVRFDPDRPYEPIEVLKADKIHNSTKDKKSSTRRSSSSRRPTPHYSSRRMPVAKRERSTSSVKGTHSFRYGTTSSSLRKPRNWELIPPSEGWMCDGDDVKEIGGMEPSVKKDESSEEDPEEDPEEEEGELEEEDNPEDGIPATHSLPMDIDAEEDYQRYIEELGRVPEHSPLRSSQASVPDVLVEASNRQSVSRDGSSYNLSGVWQSQSSKAFVVVWIVTHSLYQACGNAFDEKRLNQQGGCDVSIGNWVFDDSRYPLYDASFDCPFIVKGFDCIGNGRPDHEYLKYKWKPIGCDLPRWSYVQIGNEIIEDMDYIEAYKIGLTTWAKWIDSNIDHSKVKVLFQGIAASHSGGVNCVEQTQPEEDIEPPHPALDIAKSILSNMTIPVDLLDITLLTQLRIDGHPSIYSGRGSSYVDCSHWCLAGVPDTWNEMLYATLVDN</sequence>
<evidence type="ECO:0000256" key="2">
    <source>
        <dbReference type="ARBA" id="ARBA00007727"/>
    </source>
</evidence>
<feature type="compositionally biased region" description="Acidic residues" evidence="7">
    <location>
        <begin position="161"/>
        <end position="184"/>
    </location>
</feature>
<evidence type="ECO:0000256" key="4">
    <source>
        <dbReference type="ARBA" id="ARBA00022968"/>
    </source>
</evidence>
<name>A0ABU6RTY2_9FABA</name>
<feature type="compositionally biased region" description="Basic and acidic residues" evidence="7">
    <location>
        <begin position="144"/>
        <end position="160"/>
    </location>
</feature>
<evidence type="ECO:0000256" key="1">
    <source>
        <dbReference type="ARBA" id="ARBA00004167"/>
    </source>
</evidence>